<feature type="transmembrane region" description="Helical" evidence="1">
    <location>
        <begin position="160"/>
        <end position="182"/>
    </location>
</feature>
<dbReference type="InterPro" id="IPR010699">
    <property type="entry name" value="DUF1275"/>
</dbReference>
<dbReference type="EMBL" id="FUWX01000010">
    <property type="protein sequence ID" value="SJZ76445.1"/>
    <property type="molecule type" value="Genomic_DNA"/>
</dbReference>
<proteinExistence type="predicted"/>
<gene>
    <name evidence="2" type="ORF">SAMN02745174_01487</name>
</gene>
<feature type="transmembrane region" description="Helical" evidence="1">
    <location>
        <begin position="83"/>
        <end position="100"/>
    </location>
</feature>
<dbReference type="Pfam" id="PF06912">
    <property type="entry name" value="DUF1275"/>
    <property type="match status" value="1"/>
</dbReference>
<feature type="transmembrane region" description="Helical" evidence="1">
    <location>
        <begin position="106"/>
        <end position="125"/>
    </location>
</feature>
<keyword evidence="1" id="KW-0812">Transmembrane</keyword>
<evidence type="ECO:0000256" key="1">
    <source>
        <dbReference type="SAM" id="Phobius"/>
    </source>
</evidence>
<dbReference type="Proteomes" id="UP000191153">
    <property type="component" value="Unassembled WGS sequence"/>
</dbReference>
<sequence length="209" mass="23843">MKKFFIFLLCFFSGFINILTLFKYAYSISHFSGNMSDVAQKMLMKNLPASVKIIFLLVFSFILGGFLIGIIIKDTGEEYKKSYGYVMIVYGVLISLINDIPQLNKFLLYFLTFTMGSQNALFIKYRGSVVRTTHMTGNLTELGTNLGKIVRGEKELVPKVLFSFFQVTFYFIGGVLGTFSYLNFNSNSFYIFGICYMVVGVFHLFFSTL</sequence>
<keyword evidence="1" id="KW-1133">Transmembrane helix</keyword>
<dbReference type="PANTHER" id="PTHR37314:SF4">
    <property type="entry name" value="UPF0700 TRANSMEMBRANE PROTEIN YOAK"/>
    <property type="match status" value="1"/>
</dbReference>
<dbReference type="AlphaFoldDB" id="A0A1T4NBE7"/>
<keyword evidence="1" id="KW-0472">Membrane</keyword>
<evidence type="ECO:0000313" key="2">
    <source>
        <dbReference type="EMBL" id="SJZ76445.1"/>
    </source>
</evidence>
<dbReference type="RefSeq" id="WP_078693976.1">
    <property type="nucleotide sequence ID" value="NZ_FUWX01000010.1"/>
</dbReference>
<organism evidence="2 3">
    <name type="scientific">Cetobacterium ceti</name>
    <dbReference type="NCBI Taxonomy" id="180163"/>
    <lineage>
        <taxon>Bacteria</taxon>
        <taxon>Fusobacteriati</taxon>
        <taxon>Fusobacteriota</taxon>
        <taxon>Fusobacteriia</taxon>
        <taxon>Fusobacteriales</taxon>
        <taxon>Fusobacteriaceae</taxon>
        <taxon>Cetobacterium</taxon>
    </lineage>
</organism>
<protein>
    <submittedName>
        <fullName evidence="2">Uncharacterized membrane protein YoaK, UPF0700 family</fullName>
    </submittedName>
</protein>
<keyword evidence="3" id="KW-1185">Reference proteome</keyword>
<dbReference type="OrthoDB" id="270162at2"/>
<feature type="transmembrane region" description="Helical" evidence="1">
    <location>
        <begin position="51"/>
        <end position="71"/>
    </location>
</feature>
<reference evidence="2 3" key="1">
    <citation type="submission" date="2017-02" db="EMBL/GenBank/DDBJ databases">
        <authorList>
            <person name="Peterson S.W."/>
        </authorList>
    </citation>
    <scope>NUCLEOTIDE SEQUENCE [LARGE SCALE GENOMIC DNA]</scope>
    <source>
        <strain evidence="2 3">ATCC 700028</strain>
    </source>
</reference>
<evidence type="ECO:0000313" key="3">
    <source>
        <dbReference type="Proteomes" id="UP000191153"/>
    </source>
</evidence>
<accession>A0A1T4NBE7</accession>
<dbReference type="PANTHER" id="PTHR37314">
    <property type="entry name" value="SLR0142 PROTEIN"/>
    <property type="match status" value="1"/>
</dbReference>
<feature type="transmembrane region" description="Helical" evidence="1">
    <location>
        <begin position="188"/>
        <end position="206"/>
    </location>
</feature>
<name>A0A1T4NBE7_9FUSO</name>